<dbReference type="InterPro" id="IPR008861">
    <property type="entry name" value="GpX-like"/>
</dbReference>
<accession>A0ABV7RL61</accession>
<keyword evidence="2" id="KW-1185">Reference proteome</keyword>
<evidence type="ECO:0000313" key="2">
    <source>
        <dbReference type="Proteomes" id="UP001595740"/>
    </source>
</evidence>
<evidence type="ECO:0000313" key="1">
    <source>
        <dbReference type="EMBL" id="MFC3549462.1"/>
    </source>
</evidence>
<comment type="caution">
    <text evidence="1">The sequence shown here is derived from an EMBL/GenBank/DDBJ whole genome shotgun (WGS) entry which is preliminary data.</text>
</comment>
<name>A0ABV7RL61_9GAMM</name>
<dbReference type="EMBL" id="JBHRXK010000001">
    <property type="protein sequence ID" value="MFC3549462.1"/>
    <property type="molecule type" value="Genomic_DNA"/>
</dbReference>
<dbReference type="Proteomes" id="UP001595740">
    <property type="component" value="Unassembled WGS sequence"/>
</dbReference>
<proteinExistence type="predicted"/>
<protein>
    <submittedName>
        <fullName evidence="1">Tail protein X</fullName>
    </submittedName>
</protein>
<dbReference type="RefSeq" id="WP_386756696.1">
    <property type="nucleotide sequence ID" value="NZ_JBHRXK010000001.1"/>
</dbReference>
<dbReference type="Pfam" id="PF05489">
    <property type="entry name" value="Phage_tail_X"/>
    <property type="match status" value="1"/>
</dbReference>
<sequence length="70" mass="7615">MRVYAHQGDTLDALCWRYLGRTAGLVEKAFELNPGLCEHGPVLPHGTSVDLPEITATPAAATRALVQLWD</sequence>
<organism evidence="1 2">
    <name type="scientific">Lysobacter cavernae</name>
    <dbReference type="NCBI Taxonomy" id="1685901"/>
    <lineage>
        <taxon>Bacteria</taxon>
        <taxon>Pseudomonadati</taxon>
        <taxon>Pseudomonadota</taxon>
        <taxon>Gammaproteobacteria</taxon>
        <taxon>Lysobacterales</taxon>
        <taxon>Lysobacteraceae</taxon>
        <taxon>Lysobacter</taxon>
    </lineage>
</organism>
<reference evidence="2" key="1">
    <citation type="journal article" date="2019" name="Int. J. Syst. Evol. Microbiol.">
        <title>The Global Catalogue of Microorganisms (GCM) 10K type strain sequencing project: providing services to taxonomists for standard genome sequencing and annotation.</title>
        <authorList>
            <consortium name="The Broad Institute Genomics Platform"/>
            <consortium name="The Broad Institute Genome Sequencing Center for Infectious Disease"/>
            <person name="Wu L."/>
            <person name="Ma J."/>
        </authorList>
    </citation>
    <scope>NUCLEOTIDE SEQUENCE [LARGE SCALE GENOMIC DNA]</scope>
    <source>
        <strain evidence="2">KCTC 42875</strain>
    </source>
</reference>
<gene>
    <name evidence="1" type="ORF">ACFOLC_00360</name>
</gene>